<feature type="transmembrane region" description="Helical" evidence="1">
    <location>
        <begin position="97"/>
        <end position="118"/>
    </location>
</feature>
<evidence type="ECO:0000313" key="2">
    <source>
        <dbReference type="EMBL" id="ARN80240.1"/>
    </source>
</evidence>
<gene>
    <name evidence="2" type="ORF">B1812_03105</name>
</gene>
<feature type="transmembrane region" description="Helical" evidence="1">
    <location>
        <begin position="59"/>
        <end position="77"/>
    </location>
</feature>
<dbReference type="OrthoDB" id="64737at2"/>
<keyword evidence="1" id="KW-0472">Membrane</keyword>
<sequence>MEEPANDDEEFKPRRPRRSVLLRPFRVVRGRPRLFICAVLGVVIGVFLPAHMRLATRALIAWNITVLCYLVGSARLITKADSLTVRERAKIIDEGRVTILVLAIGVACASMGAIVLELGPVKQMEGWSKALHLGLTVLTVLDSWTFMHLTFAFHYAHEYYDEYVDDPANVGKDRGGLNFPGGEAPNYADFLYYAFVIGLASQTADVATTSRPMRLLTVLHGTLAFFYNLAIIGLTVNIASGLV</sequence>
<protein>
    <recommendedName>
        <fullName evidence="4">DUF1345 domain-containing protein</fullName>
    </recommendedName>
</protein>
<dbReference type="AlphaFoldDB" id="A0A1W6MRK4"/>
<dbReference type="EMBL" id="CP019948">
    <property type="protein sequence ID" value="ARN80240.1"/>
    <property type="molecule type" value="Genomic_DNA"/>
</dbReference>
<feature type="transmembrane region" description="Helical" evidence="1">
    <location>
        <begin position="215"/>
        <end position="239"/>
    </location>
</feature>
<name>A0A1W6MRK4_9HYPH</name>
<dbReference type="RefSeq" id="WP_085770301.1">
    <property type="nucleotide sequence ID" value="NZ_AP027149.1"/>
</dbReference>
<feature type="transmembrane region" description="Helical" evidence="1">
    <location>
        <begin position="33"/>
        <end position="52"/>
    </location>
</feature>
<keyword evidence="3" id="KW-1185">Reference proteome</keyword>
<dbReference type="Proteomes" id="UP000193978">
    <property type="component" value="Chromosome"/>
</dbReference>
<dbReference type="KEGG" id="mbry:B1812_03105"/>
<keyword evidence="1" id="KW-0812">Transmembrane</keyword>
<dbReference type="STRING" id="655015.B1812_03105"/>
<evidence type="ECO:0008006" key="4">
    <source>
        <dbReference type="Google" id="ProtNLM"/>
    </source>
</evidence>
<keyword evidence="1" id="KW-1133">Transmembrane helix</keyword>
<dbReference type="InterPro" id="IPR009781">
    <property type="entry name" value="DUF1345"/>
</dbReference>
<evidence type="ECO:0000256" key="1">
    <source>
        <dbReference type="SAM" id="Phobius"/>
    </source>
</evidence>
<reference evidence="2 3" key="1">
    <citation type="submission" date="2017-02" db="EMBL/GenBank/DDBJ databases">
        <authorList>
            <person name="Peterson S.W."/>
        </authorList>
    </citation>
    <scope>NUCLEOTIDE SEQUENCE [LARGE SCALE GENOMIC DNA]</scope>
    <source>
        <strain evidence="2 3">S285</strain>
    </source>
</reference>
<evidence type="ECO:0000313" key="3">
    <source>
        <dbReference type="Proteomes" id="UP000193978"/>
    </source>
</evidence>
<organism evidence="2 3">
    <name type="scientific">Methylocystis bryophila</name>
    <dbReference type="NCBI Taxonomy" id="655015"/>
    <lineage>
        <taxon>Bacteria</taxon>
        <taxon>Pseudomonadati</taxon>
        <taxon>Pseudomonadota</taxon>
        <taxon>Alphaproteobacteria</taxon>
        <taxon>Hyphomicrobiales</taxon>
        <taxon>Methylocystaceae</taxon>
        <taxon>Methylocystis</taxon>
    </lineage>
</organism>
<dbReference type="Pfam" id="PF07077">
    <property type="entry name" value="DUF1345"/>
    <property type="match status" value="1"/>
</dbReference>
<accession>A0A1W6MRK4</accession>
<feature type="transmembrane region" description="Helical" evidence="1">
    <location>
        <begin position="130"/>
        <end position="156"/>
    </location>
</feature>
<proteinExistence type="predicted"/>